<evidence type="ECO:0000313" key="1">
    <source>
        <dbReference type="EMBL" id="VDZ60536.1"/>
    </source>
</evidence>
<dbReference type="AlphaFoldDB" id="A0A447KUR8"/>
<evidence type="ECO:0000313" key="2">
    <source>
        <dbReference type="Proteomes" id="UP000281391"/>
    </source>
</evidence>
<accession>A0A447KUR8</accession>
<reference evidence="1 2" key="1">
    <citation type="submission" date="2018-12" db="EMBL/GenBank/DDBJ databases">
        <authorList>
            <consortium name="Pathogen Informatics"/>
        </authorList>
    </citation>
    <scope>NUCLEOTIDE SEQUENCE [LARGE SCALE GENOMIC DNA]</scope>
    <source>
        <strain evidence="1 2">NCTC11214</strain>
    </source>
</reference>
<dbReference type="Pfam" id="PF26636">
    <property type="entry name" value="DUF8209"/>
    <property type="match status" value="1"/>
</dbReference>
<protein>
    <recommendedName>
        <fullName evidence="3">Phage membrane protein</fullName>
    </recommendedName>
</protein>
<name>A0A447KUR8_SEROD</name>
<dbReference type="InterPro" id="IPR058064">
    <property type="entry name" value="STM2901-like"/>
</dbReference>
<evidence type="ECO:0008006" key="3">
    <source>
        <dbReference type="Google" id="ProtNLM"/>
    </source>
</evidence>
<gene>
    <name evidence="1" type="ORF">NCTC11214_03445</name>
</gene>
<dbReference type="NCBIfam" id="NF045926">
    <property type="entry name" value="STM2901_fam"/>
    <property type="match status" value="1"/>
</dbReference>
<dbReference type="InterPro" id="IPR058522">
    <property type="entry name" value="DUF8209"/>
</dbReference>
<dbReference type="Proteomes" id="UP000281391">
    <property type="component" value="Chromosome"/>
</dbReference>
<dbReference type="RefSeq" id="WP_088499744.1">
    <property type="nucleotide sequence ID" value="NZ_LR134117.1"/>
</dbReference>
<sequence length="153" mass="16949">MDTVEELGGKYFFNGMSLDKDELLLWLILDEFQKQFSGMVDLLAIASMLVSLPVIPVKGKIGKVSGKGTSGTSPLSIASRTLIQQRFKKAKKTITWAKLRRGEWAYTTSIGAYVGRWLPWIGAVLTAYDLAIVTRNVIHRYELIVGKGVVGNE</sequence>
<proteinExistence type="predicted"/>
<organism evidence="1 2">
    <name type="scientific">Serratia odorifera</name>
    <dbReference type="NCBI Taxonomy" id="618"/>
    <lineage>
        <taxon>Bacteria</taxon>
        <taxon>Pseudomonadati</taxon>
        <taxon>Pseudomonadota</taxon>
        <taxon>Gammaproteobacteria</taxon>
        <taxon>Enterobacterales</taxon>
        <taxon>Yersiniaceae</taxon>
        <taxon>Serratia</taxon>
    </lineage>
</organism>
<dbReference type="KEGG" id="sof:NCTC11214_03445"/>
<dbReference type="EMBL" id="LR134117">
    <property type="protein sequence ID" value="VDZ60536.1"/>
    <property type="molecule type" value="Genomic_DNA"/>
</dbReference>